<dbReference type="InterPro" id="IPR036047">
    <property type="entry name" value="F-box-like_dom_sf"/>
</dbReference>
<reference evidence="3" key="1">
    <citation type="submission" date="2022-10" db="EMBL/GenBank/DDBJ databases">
        <title>Determination and structural analysis of whole genome sequence of Sarocladium strictum F4-1.</title>
        <authorList>
            <person name="Hu L."/>
            <person name="Jiang Y."/>
        </authorList>
    </citation>
    <scope>NUCLEOTIDE SEQUENCE</scope>
    <source>
        <strain evidence="3">F4-1</strain>
    </source>
</reference>
<feature type="region of interest" description="Disordered" evidence="1">
    <location>
        <begin position="425"/>
        <end position="467"/>
    </location>
</feature>
<feature type="region of interest" description="Disordered" evidence="1">
    <location>
        <begin position="592"/>
        <end position="645"/>
    </location>
</feature>
<dbReference type="EMBL" id="JAPDFR010000001">
    <property type="protein sequence ID" value="KAK0392735.1"/>
    <property type="molecule type" value="Genomic_DNA"/>
</dbReference>
<name>A0AA39LD36_SARSR</name>
<dbReference type="SUPFAM" id="SSF82171">
    <property type="entry name" value="DPP6 N-terminal domain-like"/>
    <property type="match status" value="1"/>
</dbReference>
<feature type="region of interest" description="Disordered" evidence="1">
    <location>
        <begin position="661"/>
        <end position="924"/>
    </location>
</feature>
<dbReference type="Proteomes" id="UP001175261">
    <property type="component" value="Unassembled WGS sequence"/>
</dbReference>
<feature type="domain" description="F-box" evidence="2">
    <location>
        <begin position="33"/>
        <end position="79"/>
    </location>
</feature>
<accession>A0AA39LD36</accession>
<feature type="compositionally biased region" description="Low complexity" evidence="1">
    <location>
        <begin position="1098"/>
        <end position="1108"/>
    </location>
</feature>
<sequence>MTQLAQDDIPPGDAVAMSDMRRSSIDKQHPLHSAAFQRLPDEIIQQILKASDPNAFASLILLNSKWRSISQQPQLYAHQLSQCPSFALSHATAPPADDANLPRLRALFAQQVKRNLFEAFLRPSETTIKLVSTSISSSSCPGGEGMQFSVSPKGHHLLAYNSSRIHVMSVRTAKPEVKRELKILRRPVSACVNDDGTLLAVLSSEMQVDVYDMEQSPPKPRQTIILDNSPRTIAMSPGGSVLAAAYEGGIEVSSLNPAAVPTERRSVKCDGVDALTFSYDGTQLLGTTTVSQPPSTVILTAPYYDPGSRMMSNDEGAMWTTSILFPNTSRDCSHAVLLQDGSHEEAAWTFTYDRSFETFRAVRIDDLRNGTTYFTGPLPDSESQSTLIPSTLPAATYTGDLVSAGFQGKDIWIYGVPEDLDAVPETASAGTEHSSLASGLGRRESNRSNLSRKTSSRGHDGSNGRVPQWQLLCDKSRNNFIAGAKVSDINEARNVKWVADYGDHSCSERLVVTARGVSSQPRLVTEEEDIDFVDGGRVVLLDFDYGLQNGTKTEITIELGGDTAEVLEEEQRSLETEVAIVRRRTVARNRSNRASLLRSATTSARHMDVSHQQPSAEEDDDPLLPRRMGQAPPRAAEDPPTEEGGEFASIEEQEALDAPYAHASPRSGTTLRRAATAAAANRTRNPRTADGRPIGYQRADGRREHPHESDADNWVPPPPPYQKDDPGATPAFLRGPSIAPLDAPVIPVPPTGQHPLAQEAGFTASRDTKDSYQLDVPESIINPPPPGSPEQPVQETAQESAVQTEDELYDVSPPESPRPVGADSRKASTEPDNVSIYQPRPDTAQTASHISSQEPPSVPPLTPPPRLEGLNLDIPSPSSWETQPSGVTASPTERRLGNAQTWPGGPQTQASITESGPTSFPVSAPVNNSATLDFVSPLPAPSASQMQSLNKRISQGNPRRLSGVLQLERRPVGGKSMDSQPSRPATEQSFYPATLVDRTATWPQEDQPLIISTPRGVTGAFDPPPALTGSSSGHLRNEPPLIAPVPRHPRAVPGGRNRPTVERLETIYSIAAESDAPGAEPAGRAPRWFHSRSRQLERSASQRSNRSQSRAERSAAKNMEDARKKAWKAKMKKNESSRKSKAAASEMASTTAWTDVSMRSEVKQKEDKEKKCVVM</sequence>
<feature type="region of interest" description="Disordered" evidence="1">
    <location>
        <begin position="1013"/>
        <end position="1175"/>
    </location>
</feature>
<feature type="compositionally biased region" description="Polar residues" evidence="1">
    <location>
        <begin position="977"/>
        <end position="991"/>
    </location>
</feature>
<dbReference type="InterPro" id="IPR001810">
    <property type="entry name" value="F-box_dom"/>
</dbReference>
<evidence type="ECO:0000256" key="1">
    <source>
        <dbReference type="SAM" id="MobiDB-lite"/>
    </source>
</evidence>
<keyword evidence="4" id="KW-1185">Reference proteome</keyword>
<feature type="compositionally biased region" description="Polar residues" evidence="1">
    <location>
        <begin position="843"/>
        <end position="854"/>
    </location>
</feature>
<proteinExistence type="predicted"/>
<evidence type="ECO:0000313" key="4">
    <source>
        <dbReference type="Proteomes" id="UP001175261"/>
    </source>
</evidence>
<comment type="caution">
    <text evidence="3">The sequence shown here is derived from an EMBL/GenBank/DDBJ whole genome shotgun (WGS) entry which is preliminary data.</text>
</comment>
<feature type="compositionally biased region" description="Polar residues" evidence="1">
    <location>
        <begin position="876"/>
        <end position="891"/>
    </location>
</feature>
<gene>
    <name evidence="3" type="ORF">NLU13_2230</name>
</gene>
<feature type="region of interest" description="Disordered" evidence="1">
    <location>
        <begin position="937"/>
        <end position="991"/>
    </location>
</feature>
<feature type="compositionally biased region" description="Polar residues" evidence="1">
    <location>
        <begin position="898"/>
        <end position="924"/>
    </location>
</feature>
<dbReference type="SUPFAM" id="SSF81383">
    <property type="entry name" value="F-box domain"/>
    <property type="match status" value="1"/>
</dbReference>
<dbReference type="PROSITE" id="PS50181">
    <property type="entry name" value="FBOX"/>
    <property type="match status" value="1"/>
</dbReference>
<evidence type="ECO:0000259" key="2">
    <source>
        <dbReference type="PROSITE" id="PS50181"/>
    </source>
</evidence>
<dbReference type="InterPro" id="IPR055589">
    <property type="entry name" value="DUF7165"/>
</dbReference>
<evidence type="ECO:0000313" key="3">
    <source>
        <dbReference type="EMBL" id="KAK0392735.1"/>
    </source>
</evidence>
<feature type="compositionally biased region" description="Pro residues" evidence="1">
    <location>
        <begin position="856"/>
        <end position="866"/>
    </location>
</feature>
<feature type="compositionally biased region" description="Polar residues" evidence="1">
    <location>
        <begin position="428"/>
        <end position="437"/>
    </location>
</feature>
<feature type="compositionally biased region" description="Basic and acidic residues" evidence="1">
    <location>
        <begin position="1158"/>
        <end position="1175"/>
    </location>
</feature>
<feature type="compositionally biased region" description="Basic and acidic residues" evidence="1">
    <location>
        <begin position="1109"/>
        <end position="1124"/>
    </location>
</feature>
<dbReference type="InterPro" id="IPR015943">
    <property type="entry name" value="WD40/YVTN_repeat-like_dom_sf"/>
</dbReference>
<dbReference type="AlphaFoldDB" id="A0AA39LD36"/>
<dbReference type="Gene3D" id="2.130.10.10">
    <property type="entry name" value="YVTN repeat-like/Quinoprotein amine dehydrogenase"/>
    <property type="match status" value="1"/>
</dbReference>
<feature type="compositionally biased region" description="Low complexity" evidence="1">
    <location>
        <begin position="1076"/>
        <end position="1086"/>
    </location>
</feature>
<organism evidence="3 4">
    <name type="scientific">Sarocladium strictum</name>
    <name type="common">Black bundle disease fungus</name>
    <name type="synonym">Acremonium strictum</name>
    <dbReference type="NCBI Taxonomy" id="5046"/>
    <lineage>
        <taxon>Eukaryota</taxon>
        <taxon>Fungi</taxon>
        <taxon>Dikarya</taxon>
        <taxon>Ascomycota</taxon>
        <taxon>Pezizomycotina</taxon>
        <taxon>Sordariomycetes</taxon>
        <taxon>Hypocreomycetidae</taxon>
        <taxon>Hypocreales</taxon>
        <taxon>Sarocladiaceae</taxon>
        <taxon>Sarocladium</taxon>
    </lineage>
</organism>
<protein>
    <recommendedName>
        <fullName evidence="2">F-box domain-containing protein</fullName>
    </recommendedName>
</protein>
<feature type="compositionally biased region" description="Polar residues" evidence="1">
    <location>
        <begin position="942"/>
        <end position="957"/>
    </location>
</feature>
<feature type="compositionally biased region" description="Low complexity" evidence="1">
    <location>
        <begin position="1142"/>
        <end position="1152"/>
    </location>
</feature>
<feature type="compositionally biased region" description="Basic and acidic residues" evidence="1">
    <location>
        <begin position="699"/>
        <end position="710"/>
    </location>
</feature>
<feature type="compositionally biased region" description="Low complexity" evidence="1">
    <location>
        <begin position="669"/>
        <end position="688"/>
    </location>
</feature>
<dbReference type="Pfam" id="PF23749">
    <property type="entry name" value="DUF7165"/>
    <property type="match status" value="1"/>
</dbReference>